<dbReference type="InterPro" id="IPR051681">
    <property type="entry name" value="Ser/Thr_Kinases-Pseudokinases"/>
</dbReference>
<feature type="region of interest" description="Disordered" evidence="3">
    <location>
        <begin position="609"/>
        <end position="700"/>
    </location>
</feature>
<dbReference type="SMART" id="SM00220">
    <property type="entry name" value="S_TKc"/>
    <property type="match status" value="1"/>
</dbReference>
<feature type="compositionally biased region" description="Basic and acidic residues" evidence="3">
    <location>
        <begin position="505"/>
        <end position="516"/>
    </location>
</feature>
<feature type="compositionally biased region" description="Basic and acidic residues" evidence="3">
    <location>
        <begin position="27"/>
        <end position="43"/>
    </location>
</feature>
<dbReference type="PANTHER" id="PTHR44329">
    <property type="entry name" value="SERINE/THREONINE-PROTEIN KINASE TNNI3K-RELATED"/>
    <property type="match status" value="1"/>
</dbReference>
<evidence type="ECO:0000259" key="4">
    <source>
        <dbReference type="PROSITE" id="PS50011"/>
    </source>
</evidence>
<dbReference type="InterPro" id="IPR000719">
    <property type="entry name" value="Prot_kinase_dom"/>
</dbReference>
<organism evidence="5 6">
    <name type="scientific">Kocuria rhizophila</name>
    <dbReference type="NCBI Taxonomy" id="72000"/>
    <lineage>
        <taxon>Bacteria</taxon>
        <taxon>Bacillati</taxon>
        <taxon>Actinomycetota</taxon>
        <taxon>Actinomycetes</taxon>
        <taxon>Micrococcales</taxon>
        <taxon>Micrococcaceae</taxon>
        <taxon>Kocuria</taxon>
    </lineage>
</organism>
<dbReference type="RefSeq" id="WP_135010476.1">
    <property type="nucleotide sequence ID" value="NZ_JAYEXM010000004.1"/>
</dbReference>
<dbReference type="GO" id="GO:0004674">
    <property type="term" value="F:protein serine/threonine kinase activity"/>
    <property type="evidence" value="ECO:0007669"/>
    <property type="project" value="TreeGrafter"/>
</dbReference>
<proteinExistence type="predicted"/>
<reference evidence="5 6" key="1">
    <citation type="submission" date="2019-03" db="EMBL/GenBank/DDBJ databases">
        <title>Genome Sequencing and Assembly of Various Microbes Isolated from Alder Root Nodule.</title>
        <authorList>
            <person name="Swanson E."/>
            <person name="Sevigny J.L."/>
            <person name="Pesce C."/>
            <person name="Davis I."/>
            <person name="Kleiner V."/>
            <person name="Tisa L."/>
        </authorList>
    </citation>
    <scope>NUCLEOTIDE SEQUENCE [LARGE SCALE GENOMIC DNA]</scope>
    <source>
        <strain evidence="5 6">4R-31</strain>
    </source>
</reference>
<feature type="compositionally biased region" description="Low complexity" evidence="3">
    <location>
        <begin position="609"/>
        <end position="635"/>
    </location>
</feature>
<keyword evidence="6" id="KW-1185">Reference proteome</keyword>
<dbReference type="PROSITE" id="PS50011">
    <property type="entry name" value="PROTEIN_KINASE_DOM"/>
    <property type="match status" value="1"/>
</dbReference>
<feature type="domain" description="Protein kinase" evidence="4">
    <location>
        <begin position="204"/>
        <end position="464"/>
    </location>
</feature>
<evidence type="ECO:0000256" key="1">
    <source>
        <dbReference type="ARBA" id="ARBA00022741"/>
    </source>
</evidence>
<sequence>MHTHRSRHGHGLPPSEPPSEPRSPQTAEDRPAASRPSAMDRVRAARSVTRRSQGADPIPGPRTFDSAPVLGTPQAASVPGANDFAPVTGTPDAARALEDPDAARALGGPSTASAPATPDAAPALGDPDAASAPGRRGVSARAAPEMPSVGSPGGDPDGQVRGRAAGDPGGREEAGSGGVVPGDHSPGSGAGDGEVSEAALLGGLELAGVLSEGAGTRTWRAHESTSREEFTVTFAVAEDPVLRRDLEAHFAELVAAWSENPHPHLVSVRATLEQDGRVAGLVTDHVRGTTLAQRAREAGRITPEEIAPVLAAAARGLGHLHEHGWVHGGLSAEHVIVTAEGQVLLDGYGVPPGRRGFPAAWGHGDRSTAPGLVDGDPERAPDRTAGTAGGPASGAQDVYALGVLGWRALTGRMPGPDSHRVPLTLMVPSAPRHLVLMLEAALADDPSVRPTAGELAAGFAAPAPRPAPARRPQERMTPEVIRADGTVVRPRRRFSARASESEGGDVARRRESGAARDRRRSTTRTGTIRSGRSVRGLERRADTAGGAASALGHGDARAGWMGRAGSHPRVLAMVAAASLATLLACGYAAWTGSDGAGVDPEAAASSAAVPGPVAAADPGKAAGAAGAVPGTSAGPDAQPTSSGSAGPEPAEGRTGRTAGESADGDGADGGPAERTGREGGTPHSEAPGARVQDKEREAREAVTQLVSARAAALAAGDEAAVSAVYVPDSALAAKDRDLIRRAAAQPAPGTGRTALVGLSMEVESLEAEERVPGGRLTPAEEARTRTFRAEIVTRGWDGAVPTQAHVRRDGARARQAVRVTVVWTPEGWRLADVAPLPSR</sequence>
<feature type="compositionally biased region" description="Basic residues" evidence="3">
    <location>
        <begin position="1"/>
        <end position="10"/>
    </location>
</feature>
<dbReference type="Gene3D" id="1.10.510.10">
    <property type="entry name" value="Transferase(Phosphotransferase) domain 1"/>
    <property type="match status" value="1"/>
</dbReference>
<dbReference type="AlphaFoldDB" id="A0AAX2SAT6"/>
<evidence type="ECO:0000256" key="2">
    <source>
        <dbReference type="ARBA" id="ARBA00022840"/>
    </source>
</evidence>
<dbReference type="InterPro" id="IPR011009">
    <property type="entry name" value="Kinase-like_dom_sf"/>
</dbReference>
<evidence type="ECO:0000313" key="6">
    <source>
        <dbReference type="Proteomes" id="UP000298017"/>
    </source>
</evidence>
<gene>
    <name evidence="5" type="ORF">E4P33_05440</name>
</gene>
<evidence type="ECO:0000256" key="3">
    <source>
        <dbReference type="SAM" id="MobiDB-lite"/>
    </source>
</evidence>
<feature type="compositionally biased region" description="Low complexity" evidence="3">
    <location>
        <begin position="523"/>
        <end position="534"/>
    </location>
</feature>
<feature type="region of interest" description="Disordered" evidence="3">
    <location>
        <begin position="359"/>
        <end position="393"/>
    </location>
</feature>
<accession>A0AAX2SAT6</accession>
<name>A0AAX2SAT6_KOCRH</name>
<dbReference type="InterPro" id="IPR001245">
    <property type="entry name" value="Ser-Thr/Tyr_kinase_cat_dom"/>
</dbReference>
<feature type="region of interest" description="Disordered" evidence="3">
    <location>
        <begin position="1"/>
        <end position="195"/>
    </location>
</feature>
<evidence type="ECO:0000313" key="5">
    <source>
        <dbReference type="EMBL" id="TFI01986.1"/>
    </source>
</evidence>
<protein>
    <recommendedName>
        <fullName evidence="4">Protein kinase domain-containing protein</fullName>
    </recommendedName>
</protein>
<keyword evidence="2" id="KW-0067">ATP-binding</keyword>
<keyword evidence="1" id="KW-0547">Nucleotide-binding</keyword>
<feature type="compositionally biased region" description="Low complexity" evidence="3">
    <location>
        <begin position="107"/>
        <end position="133"/>
    </location>
</feature>
<dbReference type="GO" id="GO:0005524">
    <property type="term" value="F:ATP binding"/>
    <property type="evidence" value="ECO:0007669"/>
    <property type="project" value="UniProtKB-KW"/>
</dbReference>
<feature type="compositionally biased region" description="Basic and acidic residues" evidence="3">
    <location>
        <begin position="691"/>
        <end position="700"/>
    </location>
</feature>
<dbReference type="Proteomes" id="UP000298017">
    <property type="component" value="Unassembled WGS sequence"/>
</dbReference>
<dbReference type="EMBL" id="SPNK01000004">
    <property type="protein sequence ID" value="TFI01986.1"/>
    <property type="molecule type" value="Genomic_DNA"/>
</dbReference>
<feature type="region of interest" description="Disordered" evidence="3">
    <location>
        <begin position="492"/>
        <end position="553"/>
    </location>
</feature>
<dbReference type="Pfam" id="PF07714">
    <property type="entry name" value="PK_Tyr_Ser-Thr"/>
    <property type="match status" value="1"/>
</dbReference>
<dbReference type="PANTHER" id="PTHR44329:SF298">
    <property type="entry name" value="MIXED LINEAGE KINASE DOMAIN-LIKE PROTEIN"/>
    <property type="match status" value="1"/>
</dbReference>
<comment type="caution">
    <text evidence="5">The sequence shown here is derived from an EMBL/GenBank/DDBJ whole genome shotgun (WGS) entry which is preliminary data.</text>
</comment>
<dbReference type="SUPFAM" id="SSF56112">
    <property type="entry name" value="Protein kinase-like (PK-like)"/>
    <property type="match status" value="1"/>
</dbReference>